<evidence type="ECO:0000256" key="2">
    <source>
        <dbReference type="ARBA" id="ARBA00008048"/>
    </source>
</evidence>
<protein>
    <recommendedName>
        <fullName evidence="8">Mediator of RNA polymerase II transcription subunit 27</fullName>
    </recommendedName>
</protein>
<comment type="subcellular location">
    <subcellularLocation>
        <location evidence="1">Nucleus</location>
    </subcellularLocation>
</comment>
<keyword evidence="3" id="KW-0805">Transcription regulation</keyword>
<evidence type="ECO:0008006" key="8">
    <source>
        <dbReference type="Google" id="ProtNLM"/>
    </source>
</evidence>
<name>A0AAV6TT20_9ARAC</name>
<evidence type="ECO:0000256" key="3">
    <source>
        <dbReference type="ARBA" id="ARBA00023015"/>
    </source>
</evidence>
<evidence type="ECO:0000256" key="1">
    <source>
        <dbReference type="ARBA" id="ARBA00004123"/>
    </source>
</evidence>
<comment type="similarity">
    <text evidence="2">Belongs to the Mediator complex subunit 27 family.</text>
</comment>
<dbReference type="GO" id="GO:0006357">
    <property type="term" value="P:regulation of transcription by RNA polymerase II"/>
    <property type="evidence" value="ECO:0007669"/>
    <property type="project" value="TreeGrafter"/>
</dbReference>
<dbReference type="Proteomes" id="UP000827092">
    <property type="component" value="Unassembled WGS sequence"/>
</dbReference>
<reference evidence="6 7" key="1">
    <citation type="journal article" date="2022" name="Nat. Ecol. Evol.">
        <title>A masculinizing supergene underlies an exaggerated male reproductive morph in a spider.</title>
        <authorList>
            <person name="Hendrickx F."/>
            <person name="De Corte Z."/>
            <person name="Sonet G."/>
            <person name="Van Belleghem S.M."/>
            <person name="Kostlbacher S."/>
            <person name="Vangestel C."/>
        </authorList>
    </citation>
    <scope>NUCLEOTIDE SEQUENCE [LARGE SCALE GENOMIC DNA]</scope>
    <source>
        <strain evidence="6">W744_W776</strain>
    </source>
</reference>
<sequence>MDISGINVEALNSGLKAVKALRSTVLEVFTALGDGAVDASTDEEREKFINELQGTLNNVTVRMRELETACTLLGSPNHPLYLGNSGLLSQDPAFEKTPLYSQLVQAHRWFDRVAELSSHAASLLNVNSIKRTHFSPVTPSKTAKTKPTGVNIPVQTVDQTTSQLSRLFPDLAVQVLKPFGSSTVILVSVPRTLKAVLMLRGLIIDWVLVKGFDEEFYDEEKGLPRPGKNYMLHLPEIRPNFLCSSPLQPQYGQLDMFTPSRYHVFRKVTEHANAAMLHFYSPNIPELAVRSFLTWLRSYANLFTAPCRKCGNRLNENMPPTWRDLRNLDVYHESCRP</sequence>
<dbReference type="InterPro" id="IPR021627">
    <property type="entry name" value="Mediator_Med27"/>
</dbReference>
<keyword evidence="5" id="KW-0539">Nucleus</keyword>
<dbReference type="AlphaFoldDB" id="A0AAV6TT20"/>
<dbReference type="Pfam" id="PF11571">
    <property type="entry name" value="Med27"/>
    <property type="match status" value="1"/>
</dbReference>
<proteinExistence type="inferred from homology"/>
<evidence type="ECO:0000256" key="4">
    <source>
        <dbReference type="ARBA" id="ARBA00023163"/>
    </source>
</evidence>
<evidence type="ECO:0000313" key="6">
    <source>
        <dbReference type="EMBL" id="KAG8174794.1"/>
    </source>
</evidence>
<comment type="caution">
    <text evidence="6">The sequence shown here is derived from an EMBL/GenBank/DDBJ whole genome shotgun (WGS) entry which is preliminary data.</text>
</comment>
<accession>A0AAV6TT20</accession>
<dbReference type="GO" id="GO:0003713">
    <property type="term" value="F:transcription coactivator activity"/>
    <property type="evidence" value="ECO:0007669"/>
    <property type="project" value="TreeGrafter"/>
</dbReference>
<evidence type="ECO:0000313" key="7">
    <source>
        <dbReference type="Proteomes" id="UP000827092"/>
    </source>
</evidence>
<organism evidence="6 7">
    <name type="scientific">Oedothorax gibbosus</name>
    <dbReference type="NCBI Taxonomy" id="931172"/>
    <lineage>
        <taxon>Eukaryota</taxon>
        <taxon>Metazoa</taxon>
        <taxon>Ecdysozoa</taxon>
        <taxon>Arthropoda</taxon>
        <taxon>Chelicerata</taxon>
        <taxon>Arachnida</taxon>
        <taxon>Araneae</taxon>
        <taxon>Araneomorphae</taxon>
        <taxon>Entelegynae</taxon>
        <taxon>Araneoidea</taxon>
        <taxon>Linyphiidae</taxon>
        <taxon>Erigoninae</taxon>
        <taxon>Oedothorax</taxon>
    </lineage>
</organism>
<keyword evidence="4" id="KW-0804">Transcription</keyword>
<dbReference type="EMBL" id="JAFNEN010001140">
    <property type="protein sequence ID" value="KAG8174794.1"/>
    <property type="molecule type" value="Genomic_DNA"/>
</dbReference>
<dbReference type="PANTHER" id="PTHR13130:SF4">
    <property type="entry name" value="MEDIATOR OF RNA POLYMERASE II TRANSCRIPTION SUBUNIT 27"/>
    <property type="match status" value="1"/>
</dbReference>
<keyword evidence="7" id="KW-1185">Reference proteome</keyword>
<evidence type="ECO:0000256" key="5">
    <source>
        <dbReference type="ARBA" id="ARBA00023242"/>
    </source>
</evidence>
<dbReference type="GO" id="GO:0016592">
    <property type="term" value="C:mediator complex"/>
    <property type="evidence" value="ECO:0007669"/>
    <property type="project" value="InterPro"/>
</dbReference>
<gene>
    <name evidence="6" type="ORF">JTE90_007350</name>
</gene>
<dbReference type="PANTHER" id="PTHR13130">
    <property type="entry name" value="34 KDA TRANSCRIPTIONAL CO-ACTIVATOR-RELATED"/>
    <property type="match status" value="1"/>
</dbReference>